<dbReference type="SUPFAM" id="SSF53448">
    <property type="entry name" value="Nucleotide-diphospho-sugar transferases"/>
    <property type="match status" value="1"/>
</dbReference>
<dbReference type="InterPro" id="IPR029044">
    <property type="entry name" value="Nucleotide-diphossugar_trans"/>
</dbReference>
<gene>
    <name evidence="2" type="ORF">ACFFJP_17950</name>
</gene>
<evidence type="ECO:0000313" key="2">
    <source>
        <dbReference type="EMBL" id="MFC0050189.1"/>
    </source>
</evidence>
<evidence type="ECO:0000313" key="3">
    <source>
        <dbReference type="Proteomes" id="UP001589813"/>
    </source>
</evidence>
<feature type="domain" description="Nucleotidyl transferase" evidence="1">
    <location>
        <begin position="9"/>
        <end position="200"/>
    </location>
</feature>
<reference evidence="2 3" key="1">
    <citation type="submission" date="2024-09" db="EMBL/GenBank/DDBJ databases">
        <authorList>
            <person name="Sun Q."/>
            <person name="Mori K."/>
        </authorList>
    </citation>
    <scope>NUCLEOTIDE SEQUENCE [LARGE SCALE GENOMIC DNA]</scope>
    <source>
        <strain evidence="2 3">KCTC 23315</strain>
    </source>
</reference>
<protein>
    <submittedName>
        <fullName evidence="2">Sugar phosphate nucleotidyltransferase</fullName>
    </submittedName>
</protein>
<dbReference type="EMBL" id="JBHLXP010000005">
    <property type="protein sequence ID" value="MFC0050189.1"/>
    <property type="molecule type" value="Genomic_DNA"/>
</dbReference>
<organism evidence="2 3">
    <name type="scientific">Rheinheimera tilapiae</name>
    <dbReference type="NCBI Taxonomy" id="875043"/>
    <lineage>
        <taxon>Bacteria</taxon>
        <taxon>Pseudomonadati</taxon>
        <taxon>Pseudomonadota</taxon>
        <taxon>Gammaproteobacteria</taxon>
        <taxon>Chromatiales</taxon>
        <taxon>Chromatiaceae</taxon>
        <taxon>Rheinheimera</taxon>
    </lineage>
</organism>
<dbReference type="Gene3D" id="3.90.550.10">
    <property type="entry name" value="Spore Coat Polysaccharide Biosynthesis Protein SpsA, Chain A"/>
    <property type="match status" value="1"/>
</dbReference>
<comment type="caution">
    <text evidence="2">The sequence shown here is derived from an EMBL/GenBank/DDBJ whole genome shotgun (WGS) entry which is preliminary data.</text>
</comment>
<proteinExistence type="predicted"/>
<dbReference type="PANTHER" id="PTHR22572">
    <property type="entry name" value="SUGAR-1-PHOSPHATE GUANYL TRANSFERASE"/>
    <property type="match status" value="1"/>
</dbReference>
<dbReference type="InterPro" id="IPR050486">
    <property type="entry name" value="Mannose-1P_guanyltransferase"/>
</dbReference>
<accession>A0ABV6BH35</accession>
<evidence type="ECO:0000259" key="1">
    <source>
        <dbReference type="Pfam" id="PF00483"/>
    </source>
</evidence>
<name>A0ABV6BH35_9GAMM</name>
<dbReference type="RefSeq" id="WP_377247504.1">
    <property type="nucleotide sequence ID" value="NZ_JBHLXP010000005.1"/>
</dbReference>
<dbReference type="InterPro" id="IPR005835">
    <property type="entry name" value="NTP_transferase_dom"/>
</dbReference>
<keyword evidence="3" id="KW-1185">Reference proteome</keyword>
<dbReference type="Pfam" id="PF00483">
    <property type="entry name" value="NTP_transferase"/>
    <property type="match status" value="1"/>
</dbReference>
<dbReference type="Proteomes" id="UP001589813">
    <property type="component" value="Unassembled WGS sequence"/>
</dbReference>
<sequence>MTEALPVLIVLAGGFGTRLQPVVSDQPKILAPIAGEPYLAHFLRWCVGKGIQRLHLCLGYRAEQVIDWLQLQSLALDISWQIETSPLGTGGALQLAFQQLGADALVHGALVCNGDTFVQFDVDVFVRQSQQSSGGILTIEVEDVSRFGSIKCDGERFLIGFQEKTACSGAGEINAGWYYFGAAHINELLARQLQSLEHDYLMLMTKPPIRCLTIGHNFIDFGTPDSYQQAQVMFKDLA</sequence>